<evidence type="ECO:0000259" key="4">
    <source>
        <dbReference type="Pfam" id="PF18120"/>
    </source>
</evidence>
<dbReference type="GO" id="GO:0005975">
    <property type="term" value="P:carbohydrate metabolic process"/>
    <property type="evidence" value="ECO:0007669"/>
    <property type="project" value="InterPro"/>
</dbReference>
<dbReference type="GO" id="GO:0004565">
    <property type="term" value="F:beta-galactosidase activity"/>
    <property type="evidence" value="ECO:0007669"/>
    <property type="project" value="InterPro"/>
</dbReference>
<evidence type="ECO:0000259" key="3">
    <source>
        <dbReference type="Pfam" id="PF02449"/>
    </source>
</evidence>
<name>A0A8H5A9F8_FUSOX</name>
<dbReference type="InterPro" id="IPR040719">
    <property type="entry name" value="DUF5597"/>
</dbReference>
<dbReference type="GO" id="GO:0009341">
    <property type="term" value="C:beta-galactosidase complex"/>
    <property type="evidence" value="ECO:0007669"/>
    <property type="project" value="InterPro"/>
</dbReference>
<dbReference type="Gene3D" id="2.60.220.20">
    <property type="entry name" value="putative beta-Galactosidase from caulobacter crescentus"/>
    <property type="match status" value="1"/>
</dbReference>
<dbReference type="InterPro" id="IPR017853">
    <property type="entry name" value="GH"/>
</dbReference>
<dbReference type="Gene3D" id="3.20.20.80">
    <property type="entry name" value="Glycosidases"/>
    <property type="match status" value="1"/>
</dbReference>
<sequence length="581" mass="64627">MTATQTSYLPCLKRVGGSWQLQVDGKPRLILGGELQNSSMSSARYMKTVWRDLKGMGINTVLGPVTWEDIEPEEGCFKFSELDTIIQDAQSDGLRLILLWFGSFKNGSSSYVPPWVKTNIQRFPRMQLRQRDGMLHHENVISILHDECLEADRRAFTKLMDHIKETDVSRTVIAMQVQNEVGLLGGSRDVGPVAEKVFQAGVPTELVKFLEDNWDNLPQEFTNSFPTFAAARVDTQRKGLVKSWEQHFGKSSYTDELFMAYHYACYVEKIAAAGKQAYNIPLFTNAWLPMPGTKDASGNIASGGAVPGEYPSGGPTPNLLHVWQWFTPSLDFISPDIYAGDYSQICDRYAGNGQPFFIPEQRRDEYGARRIWEAIGSHGALGAAPFGVDTLRTEDCSFRSHYELLSSISPLLLKAREESAFICGFFFDEIPLNSHDDKAHIIKLATSYELSISRSFVFGQPGPGYGLIIELDTDRFLLVGKGFKVEFKARSDTSVVSGILRFDEKEVVDQTGTLRTARHLNGDESRSGMWANMPCDESHIGESIVPIAIPARTGIAEVQVYAVEQGIPQVVTNGFAKESVA</sequence>
<gene>
    <name evidence="5" type="ORF">FOXYS1_9166</name>
</gene>
<keyword evidence="1" id="KW-0378">Hydrolase</keyword>
<feature type="domain" description="Glycoside hydrolase family 42 N-terminal" evidence="3">
    <location>
        <begin position="47"/>
        <end position="199"/>
    </location>
</feature>
<dbReference type="Pfam" id="PF18120">
    <property type="entry name" value="DUF5597"/>
    <property type="match status" value="1"/>
</dbReference>
<evidence type="ECO:0008006" key="7">
    <source>
        <dbReference type="Google" id="ProtNLM"/>
    </source>
</evidence>
<proteinExistence type="predicted"/>
<comment type="caution">
    <text evidence="5">The sequence shown here is derived from an EMBL/GenBank/DDBJ whole genome shotgun (WGS) entry which is preliminary data.</text>
</comment>
<dbReference type="InterPro" id="IPR013529">
    <property type="entry name" value="Glyco_hydro_42_N"/>
</dbReference>
<feature type="domain" description="DUF5597" evidence="4">
    <location>
        <begin position="399"/>
        <end position="531"/>
    </location>
</feature>
<reference evidence="5" key="1">
    <citation type="submission" date="2020-02" db="EMBL/GenBank/DDBJ databases">
        <title>Identification and distribution of gene clusters putatively required for synthesis of sphingolipid metabolism inhibitors in phylogenetically diverse species of the filamentous fungus Fusarium.</title>
        <authorList>
            <person name="Kim H.-S."/>
            <person name="Busman M."/>
            <person name="Brown D.W."/>
            <person name="Divon H."/>
            <person name="Uhlig S."/>
            <person name="Proctor R.H."/>
        </authorList>
    </citation>
    <scope>NUCLEOTIDE SEQUENCE [LARGE SCALE GENOMIC DNA]</scope>
    <source>
        <strain evidence="5">NRRL 39464</strain>
    </source>
</reference>
<accession>A0A8H5A9F8</accession>
<evidence type="ECO:0000256" key="2">
    <source>
        <dbReference type="ARBA" id="ARBA00023295"/>
    </source>
</evidence>
<dbReference type="Pfam" id="PF02449">
    <property type="entry name" value="Glyco_hydro_42"/>
    <property type="match status" value="1"/>
</dbReference>
<evidence type="ECO:0000313" key="5">
    <source>
        <dbReference type="EMBL" id="KAF5260192.1"/>
    </source>
</evidence>
<dbReference type="EMBL" id="JAAFOW010001543">
    <property type="protein sequence ID" value="KAF5260192.1"/>
    <property type="molecule type" value="Genomic_DNA"/>
</dbReference>
<protein>
    <recommendedName>
        <fullName evidence="7">Beta-galactosidase</fullName>
    </recommendedName>
</protein>
<evidence type="ECO:0000313" key="6">
    <source>
        <dbReference type="Proteomes" id="UP000558688"/>
    </source>
</evidence>
<organism evidence="5 6">
    <name type="scientific">Fusarium oxysporum</name>
    <name type="common">Fusarium vascular wilt</name>
    <dbReference type="NCBI Taxonomy" id="5507"/>
    <lineage>
        <taxon>Eukaryota</taxon>
        <taxon>Fungi</taxon>
        <taxon>Dikarya</taxon>
        <taxon>Ascomycota</taxon>
        <taxon>Pezizomycotina</taxon>
        <taxon>Sordariomycetes</taxon>
        <taxon>Hypocreomycetidae</taxon>
        <taxon>Hypocreales</taxon>
        <taxon>Nectriaceae</taxon>
        <taxon>Fusarium</taxon>
        <taxon>Fusarium oxysporum species complex</taxon>
    </lineage>
</organism>
<dbReference type="AlphaFoldDB" id="A0A8H5A9F8"/>
<dbReference type="Proteomes" id="UP000558688">
    <property type="component" value="Unassembled WGS sequence"/>
</dbReference>
<dbReference type="FunFam" id="3.20.20.80:FF:000135">
    <property type="entry name" value="Beta-galactosidase, putative, bgl35A"/>
    <property type="match status" value="1"/>
</dbReference>
<evidence type="ECO:0000256" key="1">
    <source>
        <dbReference type="ARBA" id="ARBA00022801"/>
    </source>
</evidence>
<keyword evidence="2" id="KW-0326">Glycosidase</keyword>
<dbReference type="SUPFAM" id="SSF51445">
    <property type="entry name" value="(Trans)glycosidases"/>
    <property type="match status" value="1"/>
</dbReference>